<dbReference type="PANTHER" id="PTHR30273:SF2">
    <property type="entry name" value="PROTEIN FECR"/>
    <property type="match status" value="1"/>
</dbReference>
<dbReference type="OrthoDB" id="1099963at2"/>
<feature type="domain" description="Protein FecR C-terminal" evidence="3">
    <location>
        <begin position="331"/>
        <end position="396"/>
    </location>
</feature>
<dbReference type="PANTHER" id="PTHR30273">
    <property type="entry name" value="PERIPLASMIC SIGNAL SENSOR AND SIGMA FACTOR ACTIVATOR FECR-RELATED"/>
    <property type="match status" value="1"/>
</dbReference>
<dbReference type="Pfam" id="PF16344">
    <property type="entry name" value="FecR_C"/>
    <property type="match status" value="1"/>
</dbReference>
<name>H1YA45_9SPHI</name>
<keyword evidence="5" id="KW-1185">Reference proteome</keyword>
<dbReference type="AlphaFoldDB" id="H1YA45"/>
<keyword evidence="1" id="KW-0472">Membrane</keyword>
<evidence type="ECO:0000313" key="4">
    <source>
        <dbReference type="EMBL" id="EHQ25926.1"/>
    </source>
</evidence>
<feature type="domain" description="FecR protein" evidence="2">
    <location>
        <begin position="195"/>
        <end position="290"/>
    </location>
</feature>
<gene>
    <name evidence="4" type="ORF">Mucpa_1772</name>
</gene>
<keyword evidence="1" id="KW-0812">Transmembrane</keyword>
<evidence type="ECO:0000259" key="2">
    <source>
        <dbReference type="Pfam" id="PF04773"/>
    </source>
</evidence>
<accession>H1YA45</accession>
<keyword evidence="1" id="KW-1133">Transmembrane helix</keyword>
<reference evidence="4" key="1">
    <citation type="submission" date="2011-09" db="EMBL/GenBank/DDBJ databases">
        <title>The permanent draft genome of Mucilaginibacter paludis DSM 18603.</title>
        <authorList>
            <consortium name="US DOE Joint Genome Institute (JGI-PGF)"/>
            <person name="Lucas S."/>
            <person name="Han J."/>
            <person name="Lapidus A."/>
            <person name="Bruce D."/>
            <person name="Goodwin L."/>
            <person name="Pitluck S."/>
            <person name="Peters L."/>
            <person name="Kyrpides N."/>
            <person name="Mavromatis K."/>
            <person name="Ivanova N."/>
            <person name="Mikhailova N."/>
            <person name="Held B."/>
            <person name="Detter J.C."/>
            <person name="Tapia R."/>
            <person name="Han C."/>
            <person name="Land M."/>
            <person name="Hauser L."/>
            <person name="Markowitz V."/>
            <person name="Cheng J.-F."/>
            <person name="Hugenholtz P."/>
            <person name="Woyke T."/>
            <person name="Wu D."/>
            <person name="Tindall B."/>
            <person name="Brambilla E."/>
            <person name="Klenk H.-P."/>
            <person name="Eisen J.A."/>
        </authorList>
    </citation>
    <scope>NUCLEOTIDE SEQUENCE [LARGE SCALE GENOMIC DNA]</scope>
    <source>
        <strain evidence="4">DSM 18603</strain>
    </source>
</reference>
<evidence type="ECO:0000313" key="5">
    <source>
        <dbReference type="Proteomes" id="UP000002774"/>
    </source>
</evidence>
<dbReference type="Gene3D" id="2.60.120.1440">
    <property type="match status" value="1"/>
</dbReference>
<dbReference type="Pfam" id="PF04773">
    <property type="entry name" value="FecR"/>
    <property type="match status" value="1"/>
</dbReference>
<dbReference type="GO" id="GO:0016989">
    <property type="term" value="F:sigma factor antagonist activity"/>
    <property type="evidence" value="ECO:0007669"/>
    <property type="project" value="TreeGrafter"/>
</dbReference>
<dbReference type="Gene3D" id="3.55.50.30">
    <property type="match status" value="1"/>
</dbReference>
<dbReference type="RefSeq" id="WP_008505816.1">
    <property type="nucleotide sequence ID" value="NZ_CM001403.1"/>
</dbReference>
<evidence type="ECO:0000256" key="1">
    <source>
        <dbReference type="SAM" id="Phobius"/>
    </source>
</evidence>
<dbReference type="eggNOG" id="COG3712">
    <property type="taxonomic scope" value="Bacteria"/>
</dbReference>
<dbReference type="HOGENOM" id="CLU_050192_1_0_10"/>
<dbReference type="EMBL" id="CM001403">
    <property type="protein sequence ID" value="EHQ25926.1"/>
    <property type="molecule type" value="Genomic_DNA"/>
</dbReference>
<protein>
    <submittedName>
        <fullName evidence="4">Anti-FecI sigma factor, FecR</fullName>
    </submittedName>
</protein>
<dbReference type="STRING" id="714943.Mucpa_1772"/>
<sequence length="397" mass="43148">MALQDDTLKQLAEKYKAGLCTADEIEQIRAWYDDFEANGYPLPPADEIDRASMEAAAKVIRLVAEQQSSRAAAVGPVDEEALNTPVRKINSQVMRYAAAAAVLIFSAIGTYFYLKPAQQQHVLSQAAKKDFTPGGNKAVLTLSNGTTIVLNNARNGNLAQQGFTAVHKKSNGLLAYQVNPGDHQAGVVAPSGFNTITTPRGGQYQVILPDGTKVWLNSVSSIRFPVAFNGNSRQVETTGEVYFEVAKDKQKPFMVSSGGQMVTVLGTHFNIMAYADEYHIVTTLLEGSVKISKGNLSRIIKPGEQALVDEGITVSDADTNDAVAWKNGVTSFNEADIKTIMRKVSRWYDVDVEYQGPVSNRLFTGAISRQSNLSGLLKILALNHIQFSMDGNKLIVK</sequence>
<feature type="transmembrane region" description="Helical" evidence="1">
    <location>
        <begin position="96"/>
        <end position="114"/>
    </location>
</feature>
<proteinExistence type="predicted"/>
<dbReference type="InterPro" id="IPR012373">
    <property type="entry name" value="Ferrdict_sens_TM"/>
</dbReference>
<dbReference type="InterPro" id="IPR032508">
    <property type="entry name" value="FecR_C"/>
</dbReference>
<evidence type="ECO:0000259" key="3">
    <source>
        <dbReference type="Pfam" id="PF16344"/>
    </source>
</evidence>
<dbReference type="InterPro" id="IPR006860">
    <property type="entry name" value="FecR"/>
</dbReference>
<organism evidence="4 5">
    <name type="scientific">Mucilaginibacter paludis DSM 18603</name>
    <dbReference type="NCBI Taxonomy" id="714943"/>
    <lineage>
        <taxon>Bacteria</taxon>
        <taxon>Pseudomonadati</taxon>
        <taxon>Bacteroidota</taxon>
        <taxon>Sphingobacteriia</taxon>
        <taxon>Sphingobacteriales</taxon>
        <taxon>Sphingobacteriaceae</taxon>
        <taxon>Mucilaginibacter</taxon>
    </lineage>
</organism>
<dbReference type="Proteomes" id="UP000002774">
    <property type="component" value="Chromosome"/>
</dbReference>